<dbReference type="InterPro" id="IPR002023">
    <property type="entry name" value="NuoE-like"/>
</dbReference>
<comment type="cofactor">
    <cofactor evidence="9">
        <name>[2Fe-2S] cluster</name>
        <dbReference type="ChEBI" id="CHEBI:190135"/>
    </cofactor>
</comment>
<evidence type="ECO:0000256" key="2">
    <source>
        <dbReference type="ARBA" id="ARBA00019898"/>
    </source>
</evidence>
<evidence type="ECO:0000313" key="10">
    <source>
        <dbReference type="EMBL" id="MBK1726121.1"/>
    </source>
</evidence>
<dbReference type="PIRSF" id="PIRSF000216">
    <property type="entry name" value="NADH_DH_24kDa"/>
    <property type="match status" value="1"/>
</dbReference>
<dbReference type="EMBL" id="NRSH01000024">
    <property type="protein sequence ID" value="MBK1726121.1"/>
    <property type="molecule type" value="Genomic_DNA"/>
</dbReference>
<keyword evidence="11" id="KW-1185">Reference proteome</keyword>
<comment type="similarity">
    <text evidence="1">Belongs to the complex I 24 kDa subunit family.</text>
</comment>
<keyword evidence="5" id="KW-0408">Iron</keyword>
<evidence type="ECO:0000313" key="11">
    <source>
        <dbReference type="Proteomes" id="UP000738126"/>
    </source>
</evidence>
<dbReference type="RefSeq" id="WP_200256909.1">
    <property type="nucleotide sequence ID" value="NZ_NRSH01000024.1"/>
</dbReference>
<keyword evidence="6" id="KW-0411">Iron-sulfur</keyword>
<reference evidence="10 11" key="1">
    <citation type="journal article" date="2020" name="Microorganisms">
        <title>Osmotic Adaptation and Compatible Solute Biosynthesis of Phototrophic Bacteria as Revealed from Genome Analyses.</title>
        <authorList>
            <person name="Imhoff J.F."/>
            <person name="Rahn T."/>
            <person name="Kunzel S."/>
            <person name="Keller A."/>
            <person name="Neulinger S.C."/>
        </authorList>
    </citation>
    <scope>NUCLEOTIDE SEQUENCE [LARGE SCALE GENOMIC DNA]</scope>
    <source>
        <strain evidence="10 11">DSM 15116</strain>
    </source>
</reference>
<gene>
    <name evidence="10" type="ORF">CKO13_03600</name>
</gene>
<keyword evidence="3" id="KW-0001">2Fe-2S</keyword>
<sequence length="171" mass="19467">MTTQHTRPEQSLTADQRRRIDRWLAQYPDDERGRQSAIIPALHILQDDNGGWLQRRHVEAVADYLGMSRTTAFEVATFYSMLFFEEPAGRHKISVCTNISCWLNGADELVAYIEEKLGVRLGETTADGRITLVHEEECLAACTGAPMMLVDGHYYTHLTRERIDEILDGLD</sequence>
<evidence type="ECO:0000256" key="1">
    <source>
        <dbReference type="ARBA" id="ARBA00010643"/>
    </source>
</evidence>
<proteinExistence type="inferred from homology"/>
<dbReference type="PANTHER" id="PTHR10371:SF3">
    <property type="entry name" value="NADH DEHYDROGENASE [UBIQUINONE] FLAVOPROTEIN 2, MITOCHONDRIAL"/>
    <property type="match status" value="1"/>
</dbReference>
<evidence type="ECO:0000256" key="6">
    <source>
        <dbReference type="ARBA" id="ARBA00023014"/>
    </source>
</evidence>
<dbReference type="Gene3D" id="1.10.10.1590">
    <property type="entry name" value="NADH-quinone oxidoreductase subunit E"/>
    <property type="match status" value="1"/>
</dbReference>
<accession>A0ABS1E339</accession>
<keyword evidence="4" id="KW-0479">Metal-binding</keyword>
<dbReference type="CDD" id="cd03064">
    <property type="entry name" value="TRX_Fd_NuoE"/>
    <property type="match status" value="1"/>
</dbReference>
<protein>
    <recommendedName>
        <fullName evidence="2">NADH-quinone oxidoreductase subunit E</fullName>
    </recommendedName>
    <alternativeName>
        <fullName evidence="7">NADH dehydrogenase I subunit E</fullName>
    </alternativeName>
    <alternativeName>
        <fullName evidence="8">NDH-1 subunit E</fullName>
    </alternativeName>
</protein>
<dbReference type="NCBIfam" id="TIGR01958">
    <property type="entry name" value="nuoE_fam"/>
    <property type="match status" value="1"/>
</dbReference>
<dbReference type="InterPro" id="IPR036249">
    <property type="entry name" value="Thioredoxin-like_sf"/>
</dbReference>
<evidence type="ECO:0000256" key="9">
    <source>
        <dbReference type="ARBA" id="ARBA00034078"/>
    </source>
</evidence>
<evidence type="ECO:0000256" key="5">
    <source>
        <dbReference type="ARBA" id="ARBA00023004"/>
    </source>
</evidence>
<dbReference type="InterPro" id="IPR042128">
    <property type="entry name" value="NuoE_dom"/>
</dbReference>
<dbReference type="Pfam" id="PF01257">
    <property type="entry name" value="2Fe-2S_thioredx"/>
    <property type="match status" value="1"/>
</dbReference>
<evidence type="ECO:0000256" key="8">
    <source>
        <dbReference type="ARBA" id="ARBA00032788"/>
    </source>
</evidence>
<dbReference type="Gene3D" id="3.40.30.10">
    <property type="entry name" value="Glutaredoxin"/>
    <property type="match status" value="1"/>
</dbReference>
<organism evidence="10 11">
    <name type="scientific">Halorhodospira neutriphila</name>
    <dbReference type="NCBI Taxonomy" id="168379"/>
    <lineage>
        <taxon>Bacteria</taxon>
        <taxon>Pseudomonadati</taxon>
        <taxon>Pseudomonadota</taxon>
        <taxon>Gammaproteobacteria</taxon>
        <taxon>Chromatiales</taxon>
        <taxon>Ectothiorhodospiraceae</taxon>
        <taxon>Halorhodospira</taxon>
    </lineage>
</organism>
<dbReference type="SUPFAM" id="SSF52833">
    <property type="entry name" value="Thioredoxin-like"/>
    <property type="match status" value="1"/>
</dbReference>
<evidence type="ECO:0000256" key="3">
    <source>
        <dbReference type="ARBA" id="ARBA00022714"/>
    </source>
</evidence>
<evidence type="ECO:0000256" key="4">
    <source>
        <dbReference type="ARBA" id="ARBA00022723"/>
    </source>
</evidence>
<dbReference type="PANTHER" id="PTHR10371">
    <property type="entry name" value="NADH DEHYDROGENASE UBIQUINONE FLAVOPROTEIN 2, MITOCHONDRIAL"/>
    <property type="match status" value="1"/>
</dbReference>
<name>A0ABS1E339_9GAMM</name>
<dbReference type="Proteomes" id="UP000738126">
    <property type="component" value="Unassembled WGS sequence"/>
</dbReference>
<evidence type="ECO:0000256" key="7">
    <source>
        <dbReference type="ARBA" id="ARBA00031580"/>
    </source>
</evidence>
<comment type="caution">
    <text evidence="10">The sequence shown here is derived from an EMBL/GenBank/DDBJ whole genome shotgun (WGS) entry which is preliminary data.</text>
</comment>
<dbReference type="InterPro" id="IPR041921">
    <property type="entry name" value="NuoE_N"/>
</dbReference>